<dbReference type="OrthoDB" id="5103847at2759"/>
<feature type="compositionally biased region" description="Polar residues" evidence="1">
    <location>
        <begin position="164"/>
        <end position="177"/>
    </location>
</feature>
<organism evidence="2 3">
    <name type="scientific">Fusarium kuroshium</name>
    <dbReference type="NCBI Taxonomy" id="2010991"/>
    <lineage>
        <taxon>Eukaryota</taxon>
        <taxon>Fungi</taxon>
        <taxon>Dikarya</taxon>
        <taxon>Ascomycota</taxon>
        <taxon>Pezizomycotina</taxon>
        <taxon>Sordariomycetes</taxon>
        <taxon>Hypocreomycetidae</taxon>
        <taxon>Hypocreales</taxon>
        <taxon>Nectriaceae</taxon>
        <taxon>Fusarium</taxon>
        <taxon>Fusarium solani species complex</taxon>
    </lineage>
</organism>
<keyword evidence="3" id="KW-1185">Reference proteome</keyword>
<feature type="compositionally biased region" description="Basic and acidic residues" evidence="1">
    <location>
        <begin position="181"/>
        <end position="192"/>
    </location>
</feature>
<feature type="compositionally biased region" description="Acidic residues" evidence="1">
    <location>
        <begin position="90"/>
        <end position="109"/>
    </location>
</feature>
<dbReference type="EMBL" id="NKUJ01000026">
    <property type="protein sequence ID" value="RMJ17907.1"/>
    <property type="molecule type" value="Genomic_DNA"/>
</dbReference>
<dbReference type="Proteomes" id="UP000277212">
    <property type="component" value="Unassembled WGS sequence"/>
</dbReference>
<evidence type="ECO:0000313" key="2">
    <source>
        <dbReference type="EMBL" id="RMJ17907.1"/>
    </source>
</evidence>
<accession>A0A3M2SK10</accession>
<reference evidence="2 3" key="1">
    <citation type="submission" date="2017-06" db="EMBL/GenBank/DDBJ databases">
        <title>Comparative genomic analysis of Ambrosia Fusariam Clade fungi.</title>
        <authorList>
            <person name="Stajich J.E."/>
            <person name="Carrillo J."/>
            <person name="Kijimoto T."/>
            <person name="Eskalen A."/>
            <person name="O'Donnell K."/>
            <person name="Kasson M."/>
        </authorList>
    </citation>
    <scope>NUCLEOTIDE SEQUENCE [LARGE SCALE GENOMIC DNA]</scope>
    <source>
        <strain evidence="2">UCR3666</strain>
    </source>
</reference>
<protein>
    <submittedName>
        <fullName evidence="2">Uncharacterized protein</fullName>
    </submittedName>
</protein>
<evidence type="ECO:0000256" key="1">
    <source>
        <dbReference type="SAM" id="MobiDB-lite"/>
    </source>
</evidence>
<gene>
    <name evidence="2" type="ORF">CDV36_002445</name>
</gene>
<sequence length="192" mass="21701">MDSKQDHAAESNGEKAKAKGLDCRQEVARCEQWDESMSTWLKPKSPEYSNGAGRVRKLEEYEEEEEENARLAWALKNWPTRDIPIPSIETPDEELEMPEPRESEEETEEPAPKRQKSASVDKFEILWHYLENNTPDMRSPTLFPAISPVSDLDDSPHDVGTDASLDSSSLTEATVTTDDGEIGHDTEPDLKQ</sequence>
<feature type="compositionally biased region" description="Basic and acidic residues" evidence="1">
    <location>
        <begin position="1"/>
        <end position="32"/>
    </location>
</feature>
<evidence type="ECO:0000313" key="3">
    <source>
        <dbReference type="Proteomes" id="UP000277212"/>
    </source>
</evidence>
<feature type="region of interest" description="Disordered" evidence="1">
    <location>
        <begin position="1"/>
        <end position="54"/>
    </location>
</feature>
<name>A0A3M2SK10_9HYPO</name>
<comment type="caution">
    <text evidence="2">The sequence shown here is derived from an EMBL/GenBank/DDBJ whole genome shotgun (WGS) entry which is preliminary data.</text>
</comment>
<feature type="region of interest" description="Disordered" evidence="1">
    <location>
        <begin position="133"/>
        <end position="192"/>
    </location>
</feature>
<dbReference type="AlphaFoldDB" id="A0A3M2SK10"/>
<feature type="region of interest" description="Disordered" evidence="1">
    <location>
        <begin position="81"/>
        <end position="118"/>
    </location>
</feature>
<proteinExistence type="predicted"/>